<keyword evidence="1" id="KW-1133">Transmembrane helix</keyword>
<protein>
    <submittedName>
        <fullName evidence="2">Peptidase M50B-like</fullName>
    </submittedName>
</protein>
<reference evidence="2 3" key="1">
    <citation type="submission" date="2016-10" db="EMBL/GenBank/DDBJ databases">
        <authorList>
            <person name="de Groot N.N."/>
        </authorList>
    </citation>
    <scope>NUCLEOTIDE SEQUENCE [LARGE SCALE GENOMIC DNA]</scope>
    <source>
        <strain evidence="2 3">DSM 22024</strain>
    </source>
</reference>
<dbReference type="Pfam" id="PF13398">
    <property type="entry name" value="Peptidase_M50B"/>
    <property type="match status" value="1"/>
</dbReference>
<feature type="transmembrane region" description="Helical" evidence="1">
    <location>
        <begin position="120"/>
        <end position="137"/>
    </location>
</feature>
<sequence>MAAADDLGQVWQDVLGTQPRLSDSALLACAAVALVAVWVRRVWRVTRQVVTIVHEGGHALVALLAGRTLAGIRLHSDTSGVTVSRGRPTGPGMVATAAAGYLAPSVLGLAYAAMLAGGRITALLWLSVALLAAMLVAIRNAYGVVAVLVTGLGLFVVSWYAPARPQALVAGAFTWFLLLAAFRPLAELQRKRATGRARDSDVDQLARLTRVPAVVWVAMFALVAAGALALAATWLLPLASVRNFATGG</sequence>
<feature type="transmembrane region" description="Helical" evidence="1">
    <location>
        <begin position="94"/>
        <end position="114"/>
    </location>
</feature>
<evidence type="ECO:0000313" key="2">
    <source>
        <dbReference type="EMBL" id="SDS91944.1"/>
    </source>
</evidence>
<feature type="transmembrane region" description="Helical" evidence="1">
    <location>
        <begin position="20"/>
        <end position="39"/>
    </location>
</feature>
<name>A0A1H1W4H8_9ACTN</name>
<feature type="transmembrane region" description="Helical" evidence="1">
    <location>
        <begin position="144"/>
        <end position="161"/>
    </location>
</feature>
<keyword evidence="1" id="KW-0812">Transmembrane</keyword>
<feature type="transmembrane region" description="Helical" evidence="1">
    <location>
        <begin position="167"/>
        <end position="186"/>
    </location>
</feature>
<keyword evidence="1" id="KW-0472">Membrane</keyword>
<evidence type="ECO:0000313" key="3">
    <source>
        <dbReference type="Proteomes" id="UP000198983"/>
    </source>
</evidence>
<dbReference type="STRING" id="117157.SAMN04489717_4346"/>
<dbReference type="Proteomes" id="UP000198983">
    <property type="component" value="Chromosome I"/>
</dbReference>
<keyword evidence="3" id="KW-1185">Reference proteome</keyword>
<dbReference type="OrthoDB" id="5184455at2"/>
<dbReference type="AlphaFoldDB" id="A0A1H1W4H8"/>
<dbReference type="InterPro" id="IPR049500">
    <property type="entry name" value="Peptidase_M50B-like"/>
</dbReference>
<organism evidence="2 3">
    <name type="scientific">Actinopolymorpha singaporensis</name>
    <dbReference type="NCBI Taxonomy" id="117157"/>
    <lineage>
        <taxon>Bacteria</taxon>
        <taxon>Bacillati</taxon>
        <taxon>Actinomycetota</taxon>
        <taxon>Actinomycetes</taxon>
        <taxon>Propionibacteriales</taxon>
        <taxon>Actinopolymorphaceae</taxon>
        <taxon>Actinopolymorpha</taxon>
    </lineage>
</organism>
<dbReference type="RefSeq" id="WP_092655451.1">
    <property type="nucleotide sequence ID" value="NZ_LT629732.1"/>
</dbReference>
<dbReference type="EMBL" id="LT629732">
    <property type="protein sequence ID" value="SDS91944.1"/>
    <property type="molecule type" value="Genomic_DNA"/>
</dbReference>
<evidence type="ECO:0000256" key="1">
    <source>
        <dbReference type="SAM" id="Phobius"/>
    </source>
</evidence>
<gene>
    <name evidence="2" type="ORF">SAMN04489717_4346</name>
</gene>
<feature type="transmembrane region" description="Helical" evidence="1">
    <location>
        <begin position="213"/>
        <end position="236"/>
    </location>
</feature>
<accession>A0A1H1W4H8</accession>
<proteinExistence type="predicted"/>